<name>A0AAD6ZSL6_9AGAR</name>
<evidence type="ECO:0000313" key="4">
    <source>
        <dbReference type="Proteomes" id="UP001218218"/>
    </source>
</evidence>
<feature type="signal peptide" evidence="2">
    <location>
        <begin position="1"/>
        <end position="23"/>
    </location>
</feature>
<comment type="caution">
    <text evidence="3">The sequence shown here is derived from an EMBL/GenBank/DDBJ whole genome shotgun (WGS) entry which is preliminary data.</text>
</comment>
<organism evidence="3 4">
    <name type="scientific">Mycena albidolilacea</name>
    <dbReference type="NCBI Taxonomy" id="1033008"/>
    <lineage>
        <taxon>Eukaryota</taxon>
        <taxon>Fungi</taxon>
        <taxon>Dikarya</taxon>
        <taxon>Basidiomycota</taxon>
        <taxon>Agaricomycotina</taxon>
        <taxon>Agaricomycetes</taxon>
        <taxon>Agaricomycetidae</taxon>
        <taxon>Agaricales</taxon>
        <taxon>Marasmiineae</taxon>
        <taxon>Mycenaceae</taxon>
        <taxon>Mycena</taxon>
    </lineage>
</organism>
<gene>
    <name evidence="3" type="ORF">DFH08DRAFT_877830</name>
</gene>
<sequence length="505" mass="57484">MSYGRPIQLWCLLGFAALHRSWWDLHQHHQPSQCSDSTVRYIASFDVACRNTDYRSDFRRIPLGDIDLQREIRLDRDLGVVSARTRRYHSAKIDRGTLSVTVAMYQGEKAKEVRAICTPFICCSSGRFCVDLVDSGWTDTVWEAETVQQQGLRLLSMPHLESTVLDSMTTHQYHEICYYELVHHSRHEIRYWEPSQRQDILMTALENINPGAIIFCPSKNPLGDEVDVEIATVAREIDYLIGIWRGQGDYMEDGWFRVASDYVMECPIFFGAGCLFDMVWLSQANHVFSRLGITSNFEDYVLLSYIIVEITVFPTIPHPPEGYLFLCPPEQFHIGPSTSSKWPECPAYWSLDSSGVQRLSWDDAASLGFPRIGILEYADGRSWDARVYEGLRQFHQAKGYDPDSQELALHLGQPLYELQTNTSFAHFHQENSIGEDPIQAPTDSDDESEDVPKLTHPNGGNTSLNNDSGPPRAEEAPVSSTFKFVLSMQLTLLLFHMLLWLVGPA</sequence>
<proteinExistence type="predicted"/>
<feature type="compositionally biased region" description="Polar residues" evidence="1">
    <location>
        <begin position="458"/>
        <end position="468"/>
    </location>
</feature>
<accession>A0AAD6ZSL6</accession>
<evidence type="ECO:0000256" key="1">
    <source>
        <dbReference type="SAM" id="MobiDB-lite"/>
    </source>
</evidence>
<dbReference type="AlphaFoldDB" id="A0AAD6ZSL6"/>
<keyword evidence="4" id="KW-1185">Reference proteome</keyword>
<reference evidence="3" key="1">
    <citation type="submission" date="2023-03" db="EMBL/GenBank/DDBJ databases">
        <title>Massive genome expansion in bonnet fungi (Mycena s.s.) driven by repeated elements and novel gene families across ecological guilds.</title>
        <authorList>
            <consortium name="Lawrence Berkeley National Laboratory"/>
            <person name="Harder C.B."/>
            <person name="Miyauchi S."/>
            <person name="Viragh M."/>
            <person name="Kuo A."/>
            <person name="Thoen E."/>
            <person name="Andreopoulos B."/>
            <person name="Lu D."/>
            <person name="Skrede I."/>
            <person name="Drula E."/>
            <person name="Henrissat B."/>
            <person name="Morin E."/>
            <person name="Kohler A."/>
            <person name="Barry K."/>
            <person name="LaButti K."/>
            <person name="Morin E."/>
            <person name="Salamov A."/>
            <person name="Lipzen A."/>
            <person name="Mereny Z."/>
            <person name="Hegedus B."/>
            <person name="Baldrian P."/>
            <person name="Stursova M."/>
            <person name="Weitz H."/>
            <person name="Taylor A."/>
            <person name="Grigoriev I.V."/>
            <person name="Nagy L.G."/>
            <person name="Martin F."/>
            <person name="Kauserud H."/>
        </authorList>
    </citation>
    <scope>NUCLEOTIDE SEQUENCE</scope>
    <source>
        <strain evidence="3">CBHHK002</strain>
    </source>
</reference>
<dbReference type="Proteomes" id="UP001218218">
    <property type="component" value="Unassembled WGS sequence"/>
</dbReference>
<dbReference type="EMBL" id="JARIHO010000030">
    <property type="protein sequence ID" value="KAJ7337031.1"/>
    <property type="molecule type" value="Genomic_DNA"/>
</dbReference>
<keyword evidence="2" id="KW-0732">Signal</keyword>
<feature type="chain" id="PRO_5042059880" evidence="2">
    <location>
        <begin position="24"/>
        <end position="505"/>
    </location>
</feature>
<evidence type="ECO:0000313" key="3">
    <source>
        <dbReference type="EMBL" id="KAJ7337031.1"/>
    </source>
</evidence>
<feature type="region of interest" description="Disordered" evidence="1">
    <location>
        <begin position="434"/>
        <end position="475"/>
    </location>
</feature>
<evidence type="ECO:0000256" key="2">
    <source>
        <dbReference type="SAM" id="SignalP"/>
    </source>
</evidence>
<protein>
    <submittedName>
        <fullName evidence="3">Uncharacterized protein</fullName>
    </submittedName>
</protein>